<sequence length="43" mass="5130">MEIGRKKKDRSWIPEVIIEAWVILREITMLIPRVIVRIVKDVS</sequence>
<dbReference type="Proteomes" id="UP000242682">
    <property type="component" value="Unassembled WGS sequence"/>
</dbReference>
<gene>
    <name evidence="1" type="ORF">B0H99_102322</name>
</gene>
<evidence type="ECO:0000313" key="1">
    <source>
        <dbReference type="EMBL" id="PSL41638.1"/>
    </source>
</evidence>
<comment type="caution">
    <text evidence="1">The sequence shown here is derived from an EMBL/GenBank/DDBJ whole genome shotgun (WGS) entry which is preliminary data.</text>
</comment>
<dbReference type="AlphaFoldDB" id="A0A2P8H604"/>
<accession>A0A2P8H604</accession>
<name>A0A2P8H604_9BACL</name>
<protein>
    <submittedName>
        <fullName evidence="1">Uncharacterized protein</fullName>
    </submittedName>
</protein>
<dbReference type="EMBL" id="PYAT01000002">
    <property type="protein sequence ID" value="PSL41638.1"/>
    <property type="molecule type" value="Genomic_DNA"/>
</dbReference>
<proteinExistence type="predicted"/>
<evidence type="ECO:0000313" key="2">
    <source>
        <dbReference type="Proteomes" id="UP000242682"/>
    </source>
</evidence>
<organism evidence="1 2">
    <name type="scientific">Planomicrobium soli</name>
    <dbReference type="NCBI Taxonomy" id="1176648"/>
    <lineage>
        <taxon>Bacteria</taxon>
        <taxon>Bacillati</taxon>
        <taxon>Bacillota</taxon>
        <taxon>Bacilli</taxon>
        <taxon>Bacillales</taxon>
        <taxon>Caryophanaceae</taxon>
        <taxon>Planomicrobium</taxon>
    </lineage>
</organism>
<keyword evidence="2" id="KW-1185">Reference proteome</keyword>
<dbReference type="RefSeq" id="WP_281258858.1">
    <property type="nucleotide sequence ID" value="NZ_PYAT01000002.1"/>
</dbReference>
<reference evidence="1 2" key="1">
    <citation type="submission" date="2018-03" db="EMBL/GenBank/DDBJ databases">
        <title>Genomic Encyclopedia of Type Strains, Phase III (KMG-III): the genomes of soil and plant-associated and newly described type strains.</title>
        <authorList>
            <person name="Whitman W."/>
        </authorList>
    </citation>
    <scope>NUCLEOTIDE SEQUENCE [LARGE SCALE GENOMIC DNA]</scope>
    <source>
        <strain evidence="1 2">CGMCC 1.12259</strain>
    </source>
</reference>